<dbReference type="Proteomes" id="UP000500857">
    <property type="component" value="Chromosome"/>
</dbReference>
<keyword evidence="2 3" id="KW-0143">Chaperone</keyword>
<proteinExistence type="inferred from homology"/>
<dbReference type="Gene3D" id="1.10.4190.10">
    <property type="entry name" value="Urease accessory protein UreF"/>
    <property type="match status" value="1"/>
</dbReference>
<evidence type="ECO:0000256" key="3">
    <source>
        <dbReference type="HAMAP-Rule" id="MF_01385"/>
    </source>
</evidence>
<comment type="function">
    <text evidence="3">Required for maturation of urease via the functional incorporation of the urease nickel metallocenter.</text>
</comment>
<organism evidence="4 5">
    <name type="scientific">Oxynema aestuarii AP17</name>
    <dbReference type="NCBI Taxonomy" id="2064643"/>
    <lineage>
        <taxon>Bacteria</taxon>
        <taxon>Bacillati</taxon>
        <taxon>Cyanobacteriota</taxon>
        <taxon>Cyanophyceae</taxon>
        <taxon>Oscillatoriophycideae</taxon>
        <taxon>Oscillatoriales</taxon>
        <taxon>Oscillatoriaceae</taxon>
        <taxon>Oxynema</taxon>
        <taxon>Oxynema aestuarii</taxon>
    </lineage>
</organism>
<dbReference type="EMBL" id="CP051167">
    <property type="protein sequence ID" value="QIZ73723.1"/>
    <property type="molecule type" value="Genomic_DNA"/>
</dbReference>
<keyword evidence="3" id="KW-0963">Cytoplasm</keyword>
<sequence length="230" mass="25604">MLDRPALLSLLQLASPALPVGSYSYSEGLETLVDRAIVNDSKSLQTWIENELEFGSIRIDAAIVARSHRCTIAENFSQLEAWNAWLSASRETEELRIQSEQMGSSLLQLFLTLRPEYTQKFDNLQKRSQNTSCHFAIAFGLAAACLQVPETEAILGYLHSWITNIIAAGIKLIPLGQTAGQELLFNLQNPLIEASEIILDLADDDLNSCSWGLALASMQHECQYSRLFRS</sequence>
<reference evidence="4 5" key="1">
    <citation type="submission" date="2020-04" db="EMBL/GenBank/DDBJ databases">
        <authorList>
            <person name="Basu S."/>
            <person name="Maruthanayagam V."/>
            <person name="Chakraborty S."/>
            <person name="Pramanik A."/>
            <person name="Mukherjee J."/>
            <person name="Brink B."/>
        </authorList>
    </citation>
    <scope>NUCLEOTIDE SEQUENCE [LARGE SCALE GENOMIC DNA]</scope>
    <source>
        <strain evidence="4 5">AP17</strain>
    </source>
</reference>
<dbReference type="PANTHER" id="PTHR33620:SF1">
    <property type="entry name" value="UREASE ACCESSORY PROTEIN F"/>
    <property type="match status" value="1"/>
</dbReference>
<comment type="similarity">
    <text evidence="3">Belongs to the UreF family.</text>
</comment>
<evidence type="ECO:0000313" key="5">
    <source>
        <dbReference type="Proteomes" id="UP000500857"/>
    </source>
</evidence>
<keyword evidence="1 3" id="KW-0996">Nickel insertion</keyword>
<dbReference type="AlphaFoldDB" id="A0A6H1U6R0"/>
<evidence type="ECO:0000256" key="2">
    <source>
        <dbReference type="ARBA" id="ARBA00023186"/>
    </source>
</evidence>
<gene>
    <name evidence="3" type="primary">ureF</name>
    <name evidence="4" type="ORF">HCG48_12590</name>
</gene>
<keyword evidence="5" id="KW-1185">Reference proteome</keyword>
<comment type="subunit">
    <text evidence="3">UreD, UreF and UreG form a complex that acts as a GTP-hydrolysis-dependent molecular chaperone, activating the urease apoprotein by helping to assemble the nickel containing metallocenter of UreC. The UreE protein probably delivers the nickel.</text>
</comment>
<protein>
    <recommendedName>
        <fullName evidence="3">Urease accessory protein UreF</fullName>
    </recommendedName>
</protein>
<dbReference type="HAMAP" id="MF_01385">
    <property type="entry name" value="UreF"/>
    <property type="match status" value="1"/>
</dbReference>
<accession>A0A6H1U6R0</accession>
<dbReference type="InterPro" id="IPR002639">
    <property type="entry name" value="UreF"/>
</dbReference>
<dbReference type="Pfam" id="PF01730">
    <property type="entry name" value="UreF"/>
    <property type="match status" value="1"/>
</dbReference>
<dbReference type="RefSeq" id="WP_168571867.1">
    <property type="nucleotide sequence ID" value="NZ_CP051167.1"/>
</dbReference>
<name>A0A6H1U6R0_9CYAN</name>
<dbReference type="InterPro" id="IPR038277">
    <property type="entry name" value="UreF_sf"/>
</dbReference>
<dbReference type="GO" id="GO:0016151">
    <property type="term" value="F:nickel cation binding"/>
    <property type="evidence" value="ECO:0007669"/>
    <property type="project" value="UniProtKB-UniRule"/>
</dbReference>
<dbReference type="PANTHER" id="PTHR33620">
    <property type="entry name" value="UREASE ACCESSORY PROTEIN F"/>
    <property type="match status" value="1"/>
</dbReference>
<comment type="subcellular location">
    <subcellularLocation>
        <location evidence="3">Cytoplasm</location>
    </subcellularLocation>
</comment>
<dbReference type="PIRSF" id="PIRSF009467">
    <property type="entry name" value="Ureas_acces_UreF"/>
    <property type="match status" value="1"/>
</dbReference>
<evidence type="ECO:0000313" key="4">
    <source>
        <dbReference type="EMBL" id="QIZ73723.1"/>
    </source>
</evidence>
<dbReference type="GO" id="GO:0005737">
    <property type="term" value="C:cytoplasm"/>
    <property type="evidence" value="ECO:0007669"/>
    <property type="project" value="UniProtKB-SubCell"/>
</dbReference>
<evidence type="ECO:0000256" key="1">
    <source>
        <dbReference type="ARBA" id="ARBA00022988"/>
    </source>
</evidence>
<dbReference type="KEGG" id="oxy:HCG48_12590"/>